<dbReference type="InterPro" id="IPR012786">
    <property type="entry name" value="Protocat_dOase_a"/>
</dbReference>
<evidence type="ECO:0000256" key="1">
    <source>
        <dbReference type="ARBA" id="ARBA00007825"/>
    </source>
</evidence>
<protein>
    <submittedName>
        <fullName evidence="5">Protocatechuate 3,4-dioxygenase alpha subunit</fullName>
    </submittedName>
</protein>
<comment type="caution">
    <text evidence="5">The sequence shown here is derived from an EMBL/GenBank/DDBJ whole genome shotgun (WGS) entry which is preliminary data.</text>
</comment>
<evidence type="ECO:0000313" key="6">
    <source>
        <dbReference type="Proteomes" id="UP000199598"/>
    </source>
</evidence>
<dbReference type="PANTHER" id="PTHR33711">
    <property type="entry name" value="DIOXYGENASE, PUTATIVE (AFU_ORTHOLOGUE AFUA_2G02910)-RELATED"/>
    <property type="match status" value="1"/>
</dbReference>
<evidence type="ECO:0000259" key="4">
    <source>
        <dbReference type="PROSITE" id="PS00083"/>
    </source>
</evidence>
<dbReference type="PROSITE" id="PS00083">
    <property type="entry name" value="INTRADIOL_DIOXYGENAS"/>
    <property type="match status" value="1"/>
</dbReference>
<dbReference type="EMBL" id="FOSK01000015">
    <property type="protein sequence ID" value="SFL04154.1"/>
    <property type="molecule type" value="Genomic_DNA"/>
</dbReference>
<dbReference type="RefSeq" id="WP_093523056.1">
    <property type="nucleotide sequence ID" value="NZ_FOSK01000015.1"/>
</dbReference>
<keyword evidence="6" id="KW-1185">Reference proteome</keyword>
<sequence>MTKLEYLKESPSQTAGPYVHIGCTPNFIGNTGIFKEDLGARMVNEQTKGQRITIKGRVFDGTGTSLKDAMLEIWQADSEGLFNSPSETRGETDPNFTGWGRQPVNLDSGEFCFETVKPGSVPFPDGRPQAPHINFWIVARGINLGLNTRMYFPEEEEANAADPVLGRVEHRVRVSTLIAKQSGDTYTFDIYIQGDNETVFFDI</sequence>
<keyword evidence="3" id="KW-0560">Oxidoreductase</keyword>
<keyword evidence="2" id="KW-0223">Dioxygenase</keyword>
<feature type="domain" description="Intradiol ring-cleavage dioxygenases" evidence="4">
    <location>
        <begin position="54"/>
        <end position="82"/>
    </location>
</feature>
<reference evidence="5 6" key="1">
    <citation type="submission" date="2016-10" db="EMBL/GenBank/DDBJ databases">
        <authorList>
            <person name="Varghese N."/>
            <person name="Submissions S."/>
        </authorList>
    </citation>
    <scope>NUCLEOTIDE SEQUENCE [LARGE SCALE GENOMIC DNA]</scope>
    <source>
        <strain evidence="5 6">DSM 16392</strain>
    </source>
</reference>
<evidence type="ECO:0000256" key="3">
    <source>
        <dbReference type="ARBA" id="ARBA00023002"/>
    </source>
</evidence>
<comment type="similarity">
    <text evidence="1">Belongs to the intradiol ring-cleavage dioxygenase family.</text>
</comment>
<dbReference type="Proteomes" id="UP000199598">
    <property type="component" value="Unassembled WGS sequence"/>
</dbReference>
<dbReference type="SUPFAM" id="SSF49482">
    <property type="entry name" value="Aromatic compound dioxygenase"/>
    <property type="match status" value="1"/>
</dbReference>
<dbReference type="Pfam" id="PF00775">
    <property type="entry name" value="Dioxygenase_C"/>
    <property type="match status" value="1"/>
</dbReference>
<dbReference type="CDD" id="cd03463">
    <property type="entry name" value="3_4-PCD_alpha"/>
    <property type="match status" value="1"/>
</dbReference>
<dbReference type="InterPro" id="IPR000627">
    <property type="entry name" value="Intradiol_dOase_C"/>
</dbReference>
<dbReference type="PANTHER" id="PTHR33711:SF9">
    <property type="entry name" value="PROTOCATECHUATE 3,4-DIOXYGENASE ALPHA CHAIN"/>
    <property type="match status" value="1"/>
</dbReference>
<evidence type="ECO:0000256" key="2">
    <source>
        <dbReference type="ARBA" id="ARBA00022964"/>
    </source>
</evidence>
<evidence type="ECO:0000313" key="5">
    <source>
        <dbReference type="EMBL" id="SFL04154.1"/>
    </source>
</evidence>
<gene>
    <name evidence="5" type="ORF">SAMN04488518_11511</name>
</gene>
<dbReference type="InterPro" id="IPR050770">
    <property type="entry name" value="Intradiol_RC_Dioxygenase"/>
</dbReference>
<proteinExistence type="inferred from homology"/>
<dbReference type="NCBIfam" id="TIGR02423">
    <property type="entry name" value="protocat_alph"/>
    <property type="match status" value="1"/>
</dbReference>
<dbReference type="InterPro" id="IPR015889">
    <property type="entry name" value="Intradiol_dOase_core"/>
</dbReference>
<name>A0A1I4EEE5_9HYPH</name>
<dbReference type="Gene3D" id="2.60.130.10">
    <property type="entry name" value="Aromatic compound dioxygenase"/>
    <property type="match status" value="1"/>
</dbReference>
<organism evidence="5 6">
    <name type="scientific">Pseudovibrio ascidiaceicola</name>
    <dbReference type="NCBI Taxonomy" id="285279"/>
    <lineage>
        <taxon>Bacteria</taxon>
        <taxon>Pseudomonadati</taxon>
        <taxon>Pseudomonadota</taxon>
        <taxon>Alphaproteobacteria</taxon>
        <taxon>Hyphomicrobiales</taxon>
        <taxon>Stappiaceae</taxon>
        <taxon>Pseudovibrio</taxon>
    </lineage>
</organism>
<accession>A0A1I4EEE5</accession>